<reference evidence="3" key="1">
    <citation type="submission" date="2016-10" db="EMBL/GenBank/DDBJ databases">
        <authorList>
            <person name="Varghese N."/>
            <person name="Submissions S."/>
        </authorList>
    </citation>
    <scope>NUCLEOTIDE SEQUENCE [LARGE SCALE GENOMIC DNA]</scope>
    <source>
        <strain evidence="3">DSM 13577</strain>
    </source>
</reference>
<name>A0A1H9YYA4_9FIRM</name>
<dbReference type="STRING" id="1120990.SAMN03080614_100590"/>
<keyword evidence="1" id="KW-0812">Transmembrane</keyword>
<keyword evidence="3" id="KW-1185">Reference proteome</keyword>
<proteinExistence type="predicted"/>
<dbReference type="EMBL" id="FOIF01000005">
    <property type="protein sequence ID" value="SES74077.1"/>
    <property type="molecule type" value="Genomic_DNA"/>
</dbReference>
<feature type="transmembrane region" description="Helical" evidence="1">
    <location>
        <begin position="12"/>
        <end position="28"/>
    </location>
</feature>
<evidence type="ECO:0000313" key="2">
    <source>
        <dbReference type="EMBL" id="SES74077.1"/>
    </source>
</evidence>
<organism evidence="2 3">
    <name type="scientific">Anaerobranca gottschalkii DSM 13577</name>
    <dbReference type="NCBI Taxonomy" id="1120990"/>
    <lineage>
        <taxon>Bacteria</taxon>
        <taxon>Bacillati</taxon>
        <taxon>Bacillota</taxon>
        <taxon>Clostridia</taxon>
        <taxon>Eubacteriales</taxon>
        <taxon>Proteinivoracaceae</taxon>
        <taxon>Anaerobranca</taxon>
    </lineage>
</organism>
<dbReference type="AlphaFoldDB" id="A0A1H9YYA4"/>
<feature type="transmembrane region" description="Helical" evidence="1">
    <location>
        <begin position="34"/>
        <end position="52"/>
    </location>
</feature>
<keyword evidence="1" id="KW-0472">Membrane</keyword>
<protein>
    <submittedName>
        <fullName evidence="2">Uncharacterized protein</fullName>
    </submittedName>
</protein>
<dbReference type="Proteomes" id="UP000243819">
    <property type="component" value="Unassembled WGS sequence"/>
</dbReference>
<gene>
    <name evidence="2" type="ORF">SAMN03080614_100590</name>
</gene>
<evidence type="ECO:0000256" key="1">
    <source>
        <dbReference type="SAM" id="Phobius"/>
    </source>
</evidence>
<accession>A0A1H9YYA4</accession>
<sequence>MGRRRKRGGNGRKILGILFALIGVYILVSTLPIYVWWIVIGLVFIIVGWLLFNA</sequence>
<keyword evidence="1" id="KW-1133">Transmembrane helix</keyword>
<evidence type="ECO:0000313" key="3">
    <source>
        <dbReference type="Proteomes" id="UP000243819"/>
    </source>
</evidence>
<dbReference type="RefSeq" id="WP_177159669.1">
    <property type="nucleotide sequence ID" value="NZ_FOIF01000005.1"/>
</dbReference>